<dbReference type="PANTHER" id="PTHR42686">
    <property type="entry name" value="GH17980P-RELATED"/>
    <property type="match status" value="1"/>
</dbReference>
<proteinExistence type="predicted"/>
<evidence type="ECO:0000256" key="1">
    <source>
        <dbReference type="SAM" id="MobiDB-lite"/>
    </source>
</evidence>
<organism evidence="3 4">
    <name type="scientific">Devosia psychrophila</name>
    <dbReference type="NCBI Taxonomy" id="728005"/>
    <lineage>
        <taxon>Bacteria</taxon>
        <taxon>Pseudomonadati</taxon>
        <taxon>Pseudomonadota</taxon>
        <taxon>Alphaproteobacteria</taxon>
        <taxon>Hyphomicrobiales</taxon>
        <taxon>Devosiaceae</taxon>
        <taxon>Devosia</taxon>
    </lineage>
</organism>
<evidence type="ECO:0000259" key="2">
    <source>
        <dbReference type="Pfam" id="PF00248"/>
    </source>
</evidence>
<dbReference type="SUPFAM" id="SSF51430">
    <property type="entry name" value="NAD(P)-linked oxidoreductase"/>
    <property type="match status" value="1"/>
</dbReference>
<dbReference type="InterPro" id="IPR036812">
    <property type="entry name" value="NAD(P)_OxRdtase_dom_sf"/>
</dbReference>
<dbReference type="EMBL" id="LAPV01000206">
    <property type="protein sequence ID" value="KKC31179.1"/>
    <property type="molecule type" value="Genomic_DNA"/>
</dbReference>
<name>A0ABR5DT29_9HYPH</name>
<accession>A0ABR5DT29</accession>
<dbReference type="Pfam" id="PF00248">
    <property type="entry name" value="Aldo_ket_red"/>
    <property type="match status" value="1"/>
</dbReference>
<comment type="caution">
    <text evidence="3">The sequence shown here is derived from an EMBL/GenBank/DDBJ whole genome shotgun (WGS) entry which is preliminary data.</text>
</comment>
<feature type="domain" description="NADP-dependent oxidoreductase" evidence="2">
    <location>
        <begin position="19"/>
        <end position="93"/>
    </location>
</feature>
<dbReference type="InterPro" id="IPR020471">
    <property type="entry name" value="AKR"/>
</dbReference>
<dbReference type="Proteomes" id="UP000033519">
    <property type="component" value="Unassembled WGS sequence"/>
</dbReference>
<sequence length="120" mass="12851">MKATEKRTIGRSGSELAALGMGCASLGGLYAPVSASTCMETLQAAWDAGIRYFDAAPMYGLGRAEHMLGYFLREQLESPQAVISTKVGRLMTHPRPGRSLPPPAAKNPLDAGWENGLPFR</sequence>
<evidence type="ECO:0000313" key="4">
    <source>
        <dbReference type="Proteomes" id="UP000033519"/>
    </source>
</evidence>
<keyword evidence="4" id="KW-1185">Reference proteome</keyword>
<feature type="region of interest" description="Disordered" evidence="1">
    <location>
        <begin position="92"/>
        <end position="120"/>
    </location>
</feature>
<evidence type="ECO:0000313" key="3">
    <source>
        <dbReference type="EMBL" id="KKC31179.1"/>
    </source>
</evidence>
<dbReference type="PANTHER" id="PTHR42686:SF1">
    <property type="entry name" value="GH17980P-RELATED"/>
    <property type="match status" value="1"/>
</dbReference>
<dbReference type="Gene3D" id="3.20.20.100">
    <property type="entry name" value="NADP-dependent oxidoreductase domain"/>
    <property type="match status" value="1"/>
</dbReference>
<reference evidence="3 4" key="1">
    <citation type="submission" date="2015-03" db="EMBL/GenBank/DDBJ databases">
        <authorList>
            <person name="Lepp D."/>
            <person name="Hassan Y.I."/>
            <person name="Li X.-Z."/>
            <person name="Zhou T."/>
        </authorList>
    </citation>
    <scope>NUCLEOTIDE SEQUENCE [LARGE SCALE GENOMIC DNA]</scope>
    <source>
        <strain evidence="3 4">Cr7-05</strain>
    </source>
</reference>
<feature type="non-terminal residue" evidence="3">
    <location>
        <position position="120"/>
    </location>
</feature>
<dbReference type="InterPro" id="IPR023210">
    <property type="entry name" value="NADP_OxRdtase_dom"/>
</dbReference>
<gene>
    <name evidence="3" type="ORF">WH91_20905</name>
</gene>
<protein>
    <submittedName>
        <fullName evidence="3">Pyridoxal 4-dehydrogenase</fullName>
    </submittedName>
</protein>